<keyword evidence="5" id="KW-1185">Reference proteome</keyword>
<accession>J3P7W0</accession>
<dbReference type="Proteomes" id="UP000006039">
    <property type="component" value="Unassembled WGS sequence"/>
</dbReference>
<name>J3P7W0_GAET3</name>
<evidence type="ECO:0000313" key="5">
    <source>
        <dbReference type="Proteomes" id="UP000006039"/>
    </source>
</evidence>
<dbReference type="RefSeq" id="XP_009225717.1">
    <property type="nucleotide sequence ID" value="XM_009227453.1"/>
</dbReference>
<dbReference type="GeneID" id="20350058"/>
<reference evidence="3" key="3">
    <citation type="submission" date="2010-09" db="EMBL/GenBank/DDBJ databases">
        <title>Annotation of Gaeumannomyces graminis var. tritici R3-111a-1.</title>
        <authorList>
            <consortium name="The Broad Institute Genome Sequencing Platform"/>
            <person name="Ma L.-J."/>
            <person name="Dead R."/>
            <person name="Young S.K."/>
            <person name="Zeng Q."/>
            <person name="Gargeya S."/>
            <person name="Fitzgerald M."/>
            <person name="Haas B."/>
            <person name="Abouelleil A."/>
            <person name="Alvarado L."/>
            <person name="Arachchi H.M."/>
            <person name="Berlin A."/>
            <person name="Brown A."/>
            <person name="Chapman S.B."/>
            <person name="Chen Z."/>
            <person name="Dunbar C."/>
            <person name="Freedman E."/>
            <person name="Gearin G."/>
            <person name="Gellesch M."/>
            <person name="Goldberg J."/>
            <person name="Griggs A."/>
            <person name="Gujja S."/>
            <person name="Heiman D."/>
            <person name="Howarth C."/>
            <person name="Larson L."/>
            <person name="Lui A."/>
            <person name="MacDonald P.J.P."/>
            <person name="Mehta T."/>
            <person name="Montmayeur A."/>
            <person name="Murphy C."/>
            <person name="Neiman D."/>
            <person name="Pearson M."/>
            <person name="Priest M."/>
            <person name="Roberts A."/>
            <person name="Saif S."/>
            <person name="Shea T."/>
            <person name="Shenoy N."/>
            <person name="Sisk P."/>
            <person name="Stolte C."/>
            <person name="Sykes S."/>
            <person name="Yandava C."/>
            <person name="Wortman J."/>
            <person name="Nusbaum C."/>
            <person name="Birren B."/>
        </authorList>
    </citation>
    <scope>NUCLEOTIDE SEQUENCE</scope>
    <source>
        <strain evidence="3">R3-111a-1</strain>
    </source>
</reference>
<feature type="signal peptide" evidence="2">
    <location>
        <begin position="1"/>
        <end position="19"/>
    </location>
</feature>
<dbReference type="EnsemblFungi" id="EJT72743">
    <property type="protein sequence ID" value="EJT72743"/>
    <property type="gene ID" value="GGTG_09600"/>
</dbReference>
<keyword evidence="2" id="KW-0732">Signal</keyword>
<protein>
    <recommendedName>
        <fullName evidence="6">Secreted protein</fullName>
    </recommendedName>
</protein>
<evidence type="ECO:0000256" key="2">
    <source>
        <dbReference type="SAM" id="SignalP"/>
    </source>
</evidence>
<reference evidence="4" key="4">
    <citation type="journal article" date="2015" name="G3 (Bethesda)">
        <title>Genome sequences of three phytopathogenic species of the Magnaporthaceae family of fungi.</title>
        <authorList>
            <person name="Okagaki L.H."/>
            <person name="Nunes C.C."/>
            <person name="Sailsbery J."/>
            <person name="Clay B."/>
            <person name="Brown D."/>
            <person name="John T."/>
            <person name="Oh Y."/>
            <person name="Young N."/>
            <person name="Fitzgerald M."/>
            <person name="Haas B.J."/>
            <person name="Zeng Q."/>
            <person name="Young S."/>
            <person name="Adiconis X."/>
            <person name="Fan L."/>
            <person name="Levin J.Z."/>
            <person name="Mitchell T.K."/>
            <person name="Okubara P.A."/>
            <person name="Farman M.L."/>
            <person name="Kohn L.M."/>
            <person name="Birren B."/>
            <person name="Ma L.-J."/>
            <person name="Dean R.A."/>
        </authorList>
    </citation>
    <scope>NUCLEOTIDE SEQUENCE</scope>
    <source>
        <strain evidence="4">R3-111a-1</strain>
    </source>
</reference>
<reference evidence="4" key="5">
    <citation type="submission" date="2018-04" db="UniProtKB">
        <authorList>
            <consortium name="EnsemblFungi"/>
        </authorList>
    </citation>
    <scope>IDENTIFICATION</scope>
    <source>
        <strain evidence="4">R3-111a-1</strain>
    </source>
</reference>
<dbReference type="EMBL" id="GL385399">
    <property type="protein sequence ID" value="EJT72743.1"/>
    <property type="molecule type" value="Genomic_DNA"/>
</dbReference>
<sequence>MHRTMLAVCACICPRQAAGVAVGRRPPEEPNPGSRHVGRLDGQFRSGGGAQGRVFLAQNNLFKSLKCSVSEYKSKSFECDPYYFSSKFIHCVLQGPIPAADGLSSEI</sequence>
<feature type="region of interest" description="Disordered" evidence="1">
    <location>
        <begin position="22"/>
        <end position="45"/>
    </location>
</feature>
<organism evidence="3">
    <name type="scientific">Gaeumannomyces tritici (strain R3-111a-1)</name>
    <name type="common">Wheat and barley take-all root rot fungus</name>
    <name type="synonym">Gaeumannomyces graminis var. tritici</name>
    <dbReference type="NCBI Taxonomy" id="644352"/>
    <lineage>
        <taxon>Eukaryota</taxon>
        <taxon>Fungi</taxon>
        <taxon>Dikarya</taxon>
        <taxon>Ascomycota</taxon>
        <taxon>Pezizomycotina</taxon>
        <taxon>Sordariomycetes</taxon>
        <taxon>Sordariomycetidae</taxon>
        <taxon>Magnaporthales</taxon>
        <taxon>Magnaporthaceae</taxon>
        <taxon>Gaeumannomyces</taxon>
    </lineage>
</organism>
<feature type="chain" id="PRO_5015095037" description="Secreted protein" evidence="2">
    <location>
        <begin position="20"/>
        <end position="107"/>
    </location>
</feature>
<dbReference type="HOGENOM" id="CLU_2210228_0_0_1"/>
<evidence type="ECO:0000313" key="3">
    <source>
        <dbReference type="EMBL" id="EJT72743.1"/>
    </source>
</evidence>
<dbReference type="AlphaFoldDB" id="J3P7W0"/>
<proteinExistence type="predicted"/>
<evidence type="ECO:0008006" key="6">
    <source>
        <dbReference type="Google" id="ProtNLM"/>
    </source>
</evidence>
<reference evidence="5" key="1">
    <citation type="submission" date="2010-07" db="EMBL/GenBank/DDBJ databases">
        <title>The genome sequence of Gaeumannomyces graminis var. tritici strain R3-111a-1.</title>
        <authorList>
            <consortium name="The Broad Institute Genome Sequencing Platform"/>
            <person name="Ma L.-J."/>
            <person name="Dead R."/>
            <person name="Young S."/>
            <person name="Zeng Q."/>
            <person name="Koehrsen M."/>
            <person name="Alvarado L."/>
            <person name="Berlin A."/>
            <person name="Chapman S.B."/>
            <person name="Chen Z."/>
            <person name="Freedman E."/>
            <person name="Gellesch M."/>
            <person name="Goldberg J."/>
            <person name="Griggs A."/>
            <person name="Gujja S."/>
            <person name="Heilman E.R."/>
            <person name="Heiman D."/>
            <person name="Hepburn T."/>
            <person name="Howarth C."/>
            <person name="Jen D."/>
            <person name="Larson L."/>
            <person name="Mehta T."/>
            <person name="Neiman D."/>
            <person name="Pearson M."/>
            <person name="Roberts A."/>
            <person name="Saif S."/>
            <person name="Shea T."/>
            <person name="Shenoy N."/>
            <person name="Sisk P."/>
            <person name="Stolte C."/>
            <person name="Sykes S."/>
            <person name="Walk T."/>
            <person name="White J."/>
            <person name="Yandava C."/>
            <person name="Haas B."/>
            <person name="Nusbaum C."/>
            <person name="Birren B."/>
        </authorList>
    </citation>
    <scope>NUCLEOTIDE SEQUENCE [LARGE SCALE GENOMIC DNA]</scope>
    <source>
        <strain evidence="5">R3-111a-1</strain>
    </source>
</reference>
<evidence type="ECO:0000313" key="4">
    <source>
        <dbReference type="EnsemblFungi" id="EJT72743"/>
    </source>
</evidence>
<evidence type="ECO:0000256" key="1">
    <source>
        <dbReference type="SAM" id="MobiDB-lite"/>
    </source>
</evidence>
<gene>
    <name evidence="4" type="primary">20350058</name>
    <name evidence="3" type="ORF">GGTG_09600</name>
</gene>
<reference evidence="3" key="2">
    <citation type="submission" date="2010-07" db="EMBL/GenBank/DDBJ databases">
        <authorList>
            <consortium name="The Broad Institute Genome Sequencing Platform"/>
            <consortium name="Broad Institute Genome Sequencing Center for Infectious Disease"/>
            <person name="Ma L.-J."/>
            <person name="Dead R."/>
            <person name="Young S."/>
            <person name="Zeng Q."/>
            <person name="Koehrsen M."/>
            <person name="Alvarado L."/>
            <person name="Berlin A."/>
            <person name="Chapman S.B."/>
            <person name="Chen Z."/>
            <person name="Freedman E."/>
            <person name="Gellesch M."/>
            <person name="Goldberg J."/>
            <person name="Griggs A."/>
            <person name="Gujja S."/>
            <person name="Heilman E.R."/>
            <person name="Heiman D."/>
            <person name="Hepburn T."/>
            <person name="Howarth C."/>
            <person name="Jen D."/>
            <person name="Larson L."/>
            <person name="Mehta T."/>
            <person name="Neiman D."/>
            <person name="Pearson M."/>
            <person name="Roberts A."/>
            <person name="Saif S."/>
            <person name="Shea T."/>
            <person name="Shenoy N."/>
            <person name="Sisk P."/>
            <person name="Stolte C."/>
            <person name="Sykes S."/>
            <person name="Walk T."/>
            <person name="White J."/>
            <person name="Yandava C."/>
            <person name="Haas B."/>
            <person name="Nusbaum C."/>
            <person name="Birren B."/>
        </authorList>
    </citation>
    <scope>NUCLEOTIDE SEQUENCE</scope>
    <source>
        <strain evidence="3">R3-111a-1</strain>
    </source>
</reference>
<dbReference type="VEuPathDB" id="FungiDB:GGTG_09600"/>